<proteinExistence type="predicted"/>
<dbReference type="AlphaFoldDB" id="A0A6A8UBN1"/>
<protein>
    <submittedName>
        <fullName evidence="2">DUF1002 domain-containing protein</fullName>
    </submittedName>
</protein>
<dbReference type="Proteomes" id="UP000439678">
    <property type="component" value="Unassembled WGS sequence"/>
</dbReference>
<gene>
    <name evidence="2" type="ORF">GMC65_02265</name>
</gene>
<evidence type="ECO:0000313" key="2">
    <source>
        <dbReference type="EMBL" id="MTR27200.1"/>
    </source>
</evidence>
<reference evidence="2 3" key="1">
    <citation type="journal article" date="2019" name="Nat. Med.">
        <title>A library of human gut bacterial isolates paired with longitudinal multiomics data enables mechanistic microbiome research.</title>
        <authorList>
            <person name="Poyet M."/>
            <person name="Groussin M."/>
            <person name="Gibbons S.M."/>
            <person name="Avila-Pacheco J."/>
            <person name="Jiang X."/>
            <person name="Kearney S.M."/>
            <person name="Perrotta A.R."/>
            <person name="Berdy B."/>
            <person name="Zhao S."/>
            <person name="Lieberman T.D."/>
            <person name="Swanson P.K."/>
            <person name="Smith M."/>
            <person name="Roesemann S."/>
            <person name="Alexander J.E."/>
            <person name="Rich S.A."/>
            <person name="Livny J."/>
            <person name="Vlamakis H."/>
            <person name="Clish C."/>
            <person name="Bullock K."/>
            <person name="Deik A."/>
            <person name="Scott J."/>
            <person name="Pierce K.A."/>
            <person name="Xavier R.J."/>
            <person name="Alm E.J."/>
        </authorList>
    </citation>
    <scope>NUCLEOTIDE SEQUENCE [LARGE SCALE GENOMIC DNA]</scope>
    <source>
        <strain evidence="2 3">BIOML-A4</strain>
    </source>
</reference>
<feature type="region of interest" description="Disordered" evidence="1">
    <location>
        <begin position="42"/>
        <end position="61"/>
    </location>
</feature>
<evidence type="ECO:0000313" key="3">
    <source>
        <dbReference type="Proteomes" id="UP000439678"/>
    </source>
</evidence>
<name>A0A6A8UBN1_STRSL</name>
<sequence length="763" mass="85355">MKKKLFNGLVASLILLLTVQPLAFPFISPNGLVFANNITKSETSSSKKSPNLTPLSNKNTQIDSKKEKNLKKVLTQPLMSLGSSLSSSEKADTKRLLGDTNIAEDQVIAVDGKTIAKYLDDVDTNSKVYSSAYIKPLSEGSGVQVEIVTPTKITKVSSTTYQNAAITSGVSDVLIRIASVNEVSGEGALAGVYALLDKVGFSVDKKTIKTSQDEIGLIDKIKEESHLSDDDANKFLAELKKQIIKKVTDKEKIDDSWLQDILKKACDGYGITLSDGLKSDIITWLKEFSYTDTAKSKQSVNQLDQSLLTSDWSEVLSKLDKVLSRDEILSLDKQDYSEKNGYHEIIAALYNKLLKAIQDKNLKQVKLIYTNSFAVEHLLGSPSTKEKEALNYIRMLCYYFIASTEDSKLGDALQSDDKPAWLVSDNTKDNLLASLKRYQNIGQNPSLQELLIRIAIATGYSYEAFLYKDIRQEGHVIKLTIVCPCLKNDCQLYVVYNLKTGVCLLKDGKDSTRTKLYDFKKAYDVDLEDKHQPLVDDLENFKLSQKDSNIFKGTNINETAHSAYKEIVKDYVLKVSDPNYQQSSGVDYDPVMVLKNYNNNKVNYLVTDLNDDGVDELLIGSQDNYVYVVYTFDGKNAVNLFNNKIPFGLRPGLTIFKDGTLQVHWGSNAYIYSEMTYRINYSRTGLDKLLDFTVTSPSESTKVSEVTYSVDGHSYDEDEFWSKYEAFKPYVIQESDGDTEPAEKADFQLIEAPLKETTPSSDS</sequence>
<organism evidence="2 3">
    <name type="scientific">Streptococcus salivarius</name>
    <dbReference type="NCBI Taxonomy" id="1304"/>
    <lineage>
        <taxon>Bacteria</taxon>
        <taxon>Bacillati</taxon>
        <taxon>Bacillota</taxon>
        <taxon>Bacilli</taxon>
        <taxon>Lactobacillales</taxon>
        <taxon>Streptococcaceae</taxon>
        <taxon>Streptococcus</taxon>
    </lineage>
</organism>
<accession>A0A6A8UBN1</accession>
<dbReference type="InterPro" id="IPR009343">
    <property type="entry name" value="DUF1002"/>
</dbReference>
<dbReference type="Pfam" id="PF06207">
    <property type="entry name" value="DUF1002"/>
    <property type="match status" value="1"/>
</dbReference>
<dbReference type="EMBL" id="WMYO01000002">
    <property type="protein sequence ID" value="MTR27200.1"/>
    <property type="molecule type" value="Genomic_DNA"/>
</dbReference>
<feature type="compositionally biased region" description="Polar residues" evidence="1">
    <location>
        <begin position="50"/>
        <end position="61"/>
    </location>
</feature>
<dbReference type="RefSeq" id="WP_060971792.1">
    <property type="nucleotide sequence ID" value="NZ_JADNDA010000004.1"/>
</dbReference>
<evidence type="ECO:0000256" key="1">
    <source>
        <dbReference type="SAM" id="MobiDB-lite"/>
    </source>
</evidence>
<comment type="caution">
    <text evidence="2">The sequence shown here is derived from an EMBL/GenBank/DDBJ whole genome shotgun (WGS) entry which is preliminary data.</text>
</comment>